<feature type="transmembrane region" description="Helical" evidence="1">
    <location>
        <begin position="135"/>
        <end position="156"/>
    </location>
</feature>
<gene>
    <name evidence="2" type="ORF">UFOPK1689_00237</name>
</gene>
<feature type="transmembrane region" description="Helical" evidence="1">
    <location>
        <begin position="12"/>
        <end position="32"/>
    </location>
</feature>
<feature type="transmembrane region" description="Helical" evidence="1">
    <location>
        <begin position="301"/>
        <end position="320"/>
    </location>
</feature>
<feature type="transmembrane region" description="Helical" evidence="1">
    <location>
        <begin position="269"/>
        <end position="289"/>
    </location>
</feature>
<dbReference type="InterPro" id="IPR045931">
    <property type="entry name" value="DUF6350"/>
</dbReference>
<keyword evidence="1" id="KW-1133">Transmembrane helix</keyword>
<dbReference type="EMBL" id="CAEZTN010000003">
    <property type="protein sequence ID" value="CAB4564211.1"/>
    <property type="molecule type" value="Genomic_DNA"/>
</dbReference>
<feature type="transmembrane region" description="Helical" evidence="1">
    <location>
        <begin position="110"/>
        <end position="129"/>
    </location>
</feature>
<proteinExistence type="predicted"/>
<keyword evidence="1" id="KW-0472">Membrane</keyword>
<dbReference type="AlphaFoldDB" id="A0A6J6DJG4"/>
<evidence type="ECO:0000313" key="2">
    <source>
        <dbReference type="EMBL" id="CAB4564211.1"/>
    </source>
</evidence>
<feature type="transmembrane region" description="Helical" evidence="1">
    <location>
        <begin position="198"/>
        <end position="220"/>
    </location>
</feature>
<name>A0A6J6DJG4_9ZZZZ</name>
<organism evidence="2">
    <name type="scientific">freshwater metagenome</name>
    <dbReference type="NCBI Taxonomy" id="449393"/>
    <lineage>
        <taxon>unclassified sequences</taxon>
        <taxon>metagenomes</taxon>
        <taxon>ecological metagenomes</taxon>
    </lineage>
</organism>
<keyword evidence="1" id="KW-0812">Transmembrane</keyword>
<feature type="transmembrane region" description="Helical" evidence="1">
    <location>
        <begin position="332"/>
        <end position="352"/>
    </location>
</feature>
<accession>A0A6J6DJG4</accession>
<dbReference type="Pfam" id="PF19877">
    <property type="entry name" value="DUF6350"/>
    <property type="match status" value="1"/>
</dbReference>
<protein>
    <submittedName>
        <fullName evidence="2">Unannotated protein</fullName>
    </submittedName>
</protein>
<evidence type="ECO:0000256" key="1">
    <source>
        <dbReference type="SAM" id="Phobius"/>
    </source>
</evidence>
<sequence>MVLRVLGAAFPQVLRSIAWLILPISFIALIAWSTAGSATGNTGDPLRAALWIWIGAHQIPFDLTLGSSALAGHLSYLPLGALVFPILAIRNGVSRTVDRLDGDTSLIAPARVAFSFLYTIFALLASIFSKTDEVIPVWYFSLIYVLPFTLITSATVARRTLLGQGFLFGSRIIALLLGISAIALGIALLINLDLVRNLTIVLQPGIFGGFLLLLLNILYLPNAIVSTLSYFSGVGFAVGSQTIVSPITFDLDKIPAMPILGALPKNESLISLLGVVVIVFAGALLVTWTVDLKQKVLTQSLIVAILISAFIGYSASGALITEAMSAVGTSPWKFTTAIAIQLGLGAFLAIYVPRLFKRS</sequence>
<feature type="transmembrane region" description="Helical" evidence="1">
    <location>
        <begin position="70"/>
        <end position="89"/>
    </location>
</feature>
<feature type="transmembrane region" description="Helical" evidence="1">
    <location>
        <begin position="227"/>
        <end position="249"/>
    </location>
</feature>
<reference evidence="2" key="1">
    <citation type="submission" date="2020-05" db="EMBL/GenBank/DDBJ databases">
        <authorList>
            <person name="Chiriac C."/>
            <person name="Salcher M."/>
            <person name="Ghai R."/>
            <person name="Kavagutti S V."/>
        </authorList>
    </citation>
    <scope>NUCLEOTIDE SEQUENCE</scope>
</reference>
<feature type="transmembrane region" description="Helical" evidence="1">
    <location>
        <begin position="168"/>
        <end position="192"/>
    </location>
</feature>